<evidence type="ECO:0000256" key="3">
    <source>
        <dbReference type="ARBA" id="ARBA00023163"/>
    </source>
</evidence>
<dbReference type="CDD" id="cd05013">
    <property type="entry name" value="SIS_RpiR"/>
    <property type="match status" value="1"/>
</dbReference>
<dbReference type="Gene3D" id="3.40.50.10490">
    <property type="entry name" value="Glucose-6-phosphate isomerase like protein, domain 1"/>
    <property type="match status" value="1"/>
</dbReference>
<gene>
    <name evidence="6" type="ORF">IAA53_07385</name>
</gene>
<keyword evidence="1" id="KW-0805">Transcription regulation</keyword>
<dbReference type="InterPro" id="IPR035472">
    <property type="entry name" value="RpiR-like_SIS"/>
</dbReference>
<dbReference type="PROSITE" id="PS51071">
    <property type="entry name" value="HTH_RPIR"/>
    <property type="match status" value="1"/>
</dbReference>
<dbReference type="PANTHER" id="PTHR30514:SF1">
    <property type="entry name" value="HTH-TYPE TRANSCRIPTIONAL REGULATOR HEXR-RELATED"/>
    <property type="match status" value="1"/>
</dbReference>
<keyword evidence="2" id="KW-0238">DNA-binding</keyword>
<dbReference type="InterPro" id="IPR036388">
    <property type="entry name" value="WH-like_DNA-bd_sf"/>
</dbReference>
<feature type="domain" description="SIS" evidence="5">
    <location>
        <begin position="116"/>
        <end position="247"/>
    </location>
</feature>
<dbReference type="Proteomes" id="UP000824239">
    <property type="component" value="Unassembled WGS sequence"/>
</dbReference>
<dbReference type="SUPFAM" id="SSF46689">
    <property type="entry name" value="Homeodomain-like"/>
    <property type="match status" value="1"/>
</dbReference>
<evidence type="ECO:0000313" key="7">
    <source>
        <dbReference type="Proteomes" id="UP000824239"/>
    </source>
</evidence>
<dbReference type="InterPro" id="IPR046348">
    <property type="entry name" value="SIS_dom_sf"/>
</dbReference>
<evidence type="ECO:0000259" key="5">
    <source>
        <dbReference type="PROSITE" id="PS51464"/>
    </source>
</evidence>
<organism evidence="6 7">
    <name type="scientific">Candidatus Avoscillospira avicola</name>
    <dbReference type="NCBI Taxonomy" id="2840706"/>
    <lineage>
        <taxon>Bacteria</taxon>
        <taxon>Bacillati</taxon>
        <taxon>Bacillota</taxon>
        <taxon>Clostridia</taxon>
        <taxon>Eubacteriales</taxon>
        <taxon>Oscillospiraceae</taxon>
        <taxon>Oscillospiraceae incertae sedis</taxon>
        <taxon>Candidatus Avoscillospira</taxon>
    </lineage>
</organism>
<reference evidence="6" key="2">
    <citation type="journal article" date="2021" name="PeerJ">
        <title>Extensive microbial diversity within the chicken gut microbiome revealed by metagenomics and culture.</title>
        <authorList>
            <person name="Gilroy R."/>
            <person name="Ravi A."/>
            <person name="Getino M."/>
            <person name="Pursley I."/>
            <person name="Horton D.L."/>
            <person name="Alikhan N.F."/>
            <person name="Baker D."/>
            <person name="Gharbi K."/>
            <person name="Hall N."/>
            <person name="Watson M."/>
            <person name="Adriaenssens E.M."/>
            <person name="Foster-Nyarko E."/>
            <person name="Jarju S."/>
            <person name="Secka A."/>
            <person name="Antonio M."/>
            <person name="Oren A."/>
            <person name="Chaudhuri R.R."/>
            <person name="La Ragione R."/>
            <person name="Hildebrand F."/>
            <person name="Pallen M.J."/>
        </authorList>
    </citation>
    <scope>NUCLEOTIDE SEQUENCE</scope>
    <source>
        <strain evidence="6">ChiBcec15-4380</strain>
    </source>
</reference>
<comment type="caution">
    <text evidence="6">The sequence shown here is derived from an EMBL/GenBank/DDBJ whole genome shotgun (WGS) entry which is preliminary data.</text>
</comment>
<evidence type="ECO:0000313" key="6">
    <source>
        <dbReference type="EMBL" id="HIR51092.1"/>
    </source>
</evidence>
<dbReference type="GO" id="GO:1901135">
    <property type="term" value="P:carbohydrate derivative metabolic process"/>
    <property type="evidence" value="ECO:0007669"/>
    <property type="project" value="InterPro"/>
</dbReference>
<dbReference type="PROSITE" id="PS51464">
    <property type="entry name" value="SIS"/>
    <property type="match status" value="1"/>
</dbReference>
<sequence>MFDSFKSAEARLAEYVLHNQETAVNLTIDELATKSQTSYATVARFCKKLGYDGYKDFKNSLIQDVVNRQSCEALEEDLNINLHESLEDICQSVYRFFIRSLEESLSILDYAIIEKAVNQLIAAKTICFIGAGTSGISARYAYSRFFRIGLSCVFEADATLYRMRVATLRPGDLLFAISSSGRSSDIVNCAITAQKNGVTVISLSDFAVSPLTKNSDINLFTTPRNASLFQNIDMPLVVSQITVIDALYSCCCAKFPQEAAQIYQSTRLLQKEEKLKI</sequence>
<dbReference type="SUPFAM" id="SSF53697">
    <property type="entry name" value="SIS domain"/>
    <property type="match status" value="1"/>
</dbReference>
<dbReference type="InterPro" id="IPR009057">
    <property type="entry name" value="Homeodomain-like_sf"/>
</dbReference>
<feature type="domain" description="HTH rpiR-type" evidence="4">
    <location>
        <begin position="1"/>
        <end position="68"/>
    </location>
</feature>
<dbReference type="Pfam" id="PF01380">
    <property type="entry name" value="SIS"/>
    <property type="match status" value="1"/>
</dbReference>
<dbReference type="InterPro" id="IPR000281">
    <property type="entry name" value="HTH_RpiR"/>
</dbReference>
<proteinExistence type="predicted"/>
<dbReference type="PANTHER" id="PTHR30514">
    <property type="entry name" value="GLUCOKINASE"/>
    <property type="match status" value="1"/>
</dbReference>
<evidence type="ECO:0000256" key="2">
    <source>
        <dbReference type="ARBA" id="ARBA00023125"/>
    </source>
</evidence>
<keyword evidence="3" id="KW-0804">Transcription</keyword>
<evidence type="ECO:0000256" key="1">
    <source>
        <dbReference type="ARBA" id="ARBA00023015"/>
    </source>
</evidence>
<dbReference type="InterPro" id="IPR001347">
    <property type="entry name" value="SIS_dom"/>
</dbReference>
<dbReference type="GO" id="GO:0003677">
    <property type="term" value="F:DNA binding"/>
    <property type="evidence" value="ECO:0007669"/>
    <property type="project" value="UniProtKB-KW"/>
</dbReference>
<evidence type="ECO:0000259" key="4">
    <source>
        <dbReference type="PROSITE" id="PS51071"/>
    </source>
</evidence>
<dbReference type="AlphaFoldDB" id="A0A9D1DIA1"/>
<accession>A0A9D1DIA1</accession>
<dbReference type="EMBL" id="DVHE01000057">
    <property type="protein sequence ID" value="HIR51092.1"/>
    <property type="molecule type" value="Genomic_DNA"/>
</dbReference>
<dbReference type="GO" id="GO:0097367">
    <property type="term" value="F:carbohydrate derivative binding"/>
    <property type="evidence" value="ECO:0007669"/>
    <property type="project" value="InterPro"/>
</dbReference>
<protein>
    <submittedName>
        <fullName evidence="6">MurR/RpiR family transcriptional regulator</fullName>
    </submittedName>
</protein>
<dbReference type="InterPro" id="IPR047640">
    <property type="entry name" value="RpiR-like"/>
</dbReference>
<dbReference type="Pfam" id="PF01418">
    <property type="entry name" value="HTH_6"/>
    <property type="match status" value="1"/>
</dbReference>
<name>A0A9D1DIA1_9FIRM</name>
<dbReference type="Gene3D" id="1.10.10.10">
    <property type="entry name" value="Winged helix-like DNA-binding domain superfamily/Winged helix DNA-binding domain"/>
    <property type="match status" value="1"/>
</dbReference>
<reference evidence="6" key="1">
    <citation type="submission" date="2020-10" db="EMBL/GenBank/DDBJ databases">
        <authorList>
            <person name="Gilroy R."/>
        </authorList>
    </citation>
    <scope>NUCLEOTIDE SEQUENCE</scope>
    <source>
        <strain evidence="6">ChiBcec15-4380</strain>
    </source>
</reference>
<dbReference type="GO" id="GO:0003700">
    <property type="term" value="F:DNA-binding transcription factor activity"/>
    <property type="evidence" value="ECO:0007669"/>
    <property type="project" value="InterPro"/>
</dbReference>